<name>A0ABN7WVL3_GIGMA</name>
<dbReference type="SUPFAM" id="SSF81901">
    <property type="entry name" value="HCP-like"/>
    <property type="match status" value="1"/>
</dbReference>
<gene>
    <name evidence="4" type="ORF">GMARGA_LOCUS34805</name>
</gene>
<dbReference type="Pfam" id="PF08238">
    <property type="entry name" value="Sel1"/>
    <property type="match status" value="4"/>
</dbReference>
<proteinExistence type="inferred from homology"/>
<feature type="region of interest" description="Disordered" evidence="3">
    <location>
        <begin position="109"/>
        <end position="128"/>
    </location>
</feature>
<keyword evidence="5" id="KW-1185">Reference proteome</keyword>
<dbReference type="PANTHER" id="PTHR11102">
    <property type="entry name" value="SEL-1-LIKE PROTEIN"/>
    <property type="match status" value="1"/>
</dbReference>
<protein>
    <submittedName>
        <fullName evidence="4">3968_t:CDS:1</fullName>
    </submittedName>
</protein>
<accession>A0ABN7WVL3</accession>
<dbReference type="InterPro" id="IPR006597">
    <property type="entry name" value="Sel1-like"/>
</dbReference>
<dbReference type="InterPro" id="IPR011990">
    <property type="entry name" value="TPR-like_helical_dom_sf"/>
</dbReference>
<keyword evidence="2" id="KW-0175">Coiled coil</keyword>
<dbReference type="EMBL" id="CAJVQB010062359">
    <property type="protein sequence ID" value="CAG8840210.1"/>
    <property type="molecule type" value="Genomic_DNA"/>
</dbReference>
<dbReference type="Proteomes" id="UP000789901">
    <property type="component" value="Unassembled WGS sequence"/>
</dbReference>
<reference evidence="4 5" key="1">
    <citation type="submission" date="2021-06" db="EMBL/GenBank/DDBJ databases">
        <authorList>
            <person name="Kallberg Y."/>
            <person name="Tangrot J."/>
            <person name="Rosling A."/>
        </authorList>
    </citation>
    <scope>NUCLEOTIDE SEQUENCE [LARGE SCALE GENOMIC DNA]</scope>
    <source>
        <strain evidence="4 5">120-4 pot B 10/14</strain>
    </source>
</reference>
<feature type="non-terminal residue" evidence="4">
    <location>
        <position position="1"/>
    </location>
</feature>
<evidence type="ECO:0000256" key="2">
    <source>
        <dbReference type="SAM" id="Coils"/>
    </source>
</evidence>
<comment type="caution">
    <text evidence="4">The sequence shown here is derived from an EMBL/GenBank/DDBJ whole genome shotgun (WGS) entry which is preliminary data.</text>
</comment>
<feature type="coiled-coil region" evidence="2">
    <location>
        <begin position="330"/>
        <end position="357"/>
    </location>
</feature>
<evidence type="ECO:0000256" key="1">
    <source>
        <dbReference type="ARBA" id="ARBA00038101"/>
    </source>
</evidence>
<dbReference type="InterPro" id="IPR050767">
    <property type="entry name" value="Sel1_AlgK"/>
</dbReference>
<feature type="region of interest" description="Disordered" evidence="3">
    <location>
        <begin position="134"/>
        <end position="187"/>
    </location>
</feature>
<evidence type="ECO:0000256" key="3">
    <source>
        <dbReference type="SAM" id="MobiDB-lite"/>
    </source>
</evidence>
<evidence type="ECO:0000313" key="5">
    <source>
        <dbReference type="Proteomes" id="UP000789901"/>
    </source>
</evidence>
<comment type="similarity">
    <text evidence="1">Belongs to the sel-1 family.</text>
</comment>
<organism evidence="4 5">
    <name type="scientific">Gigaspora margarita</name>
    <dbReference type="NCBI Taxonomy" id="4874"/>
    <lineage>
        <taxon>Eukaryota</taxon>
        <taxon>Fungi</taxon>
        <taxon>Fungi incertae sedis</taxon>
        <taxon>Mucoromycota</taxon>
        <taxon>Glomeromycotina</taxon>
        <taxon>Glomeromycetes</taxon>
        <taxon>Diversisporales</taxon>
        <taxon>Gigasporaceae</taxon>
        <taxon>Gigaspora</taxon>
    </lineage>
</organism>
<evidence type="ECO:0000313" key="4">
    <source>
        <dbReference type="EMBL" id="CAG8840210.1"/>
    </source>
</evidence>
<dbReference type="SMART" id="SM00671">
    <property type="entry name" value="SEL1"/>
    <property type="match status" value="3"/>
</dbReference>
<feature type="compositionally biased region" description="Polar residues" evidence="3">
    <location>
        <begin position="167"/>
        <end position="184"/>
    </location>
</feature>
<dbReference type="PANTHER" id="PTHR11102:SF160">
    <property type="entry name" value="ERAD-ASSOCIATED E3 UBIQUITIN-PROTEIN LIGASE COMPONENT HRD3"/>
    <property type="match status" value="1"/>
</dbReference>
<sequence>DKDNATLPFRISNGLREKPISDIHHKYAAIYKKCWQGMQDDRPSIQVVAMELKDIIIQDIDVQDISIQDFTNNKLFDIFNINSFVKYLDAHFKTQDVTNNSGEQEIQDKINNSDEQETQDVTNNSDEQEIHDTFNNSDEQETQDVTNNSDEQETQDVAINSDEQETQDITNNSVEQESQEVTNGSEDDDMTIFVNKLYTTFNNLFNEGRSVSEIIINSISDAIEWYTKASQGGCAIAECMLGKYCYKLHKYEQAFKLLNSSADKGNALAMNTLGTCYLKGYGTNVNRVKEFKSFEKATKIGLPASQYELGDCYKYGYGTKISLEMLLYWYQKASEKNSNYLNHVKRVENKIELLRQSSITLN</sequence>
<dbReference type="Gene3D" id="1.25.40.10">
    <property type="entry name" value="Tetratricopeptide repeat domain"/>
    <property type="match status" value="1"/>
</dbReference>
<feature type="compositionally biased region" description="Polar residues" evidence="3">
    <location>
        <begin position="134"/>
        <end position="149"/>
    </location>
</feature>